<dbReference type="EMBL" id="PDNA01000001">
    <property type="protein sequence ID" value="PGH28114.1"/>
    <property type="molecule type" value="Genomic_DNA"/>
</dbReference>
<dbReference type="CDD" id="cd21175">
    <property type="entry name" value="LPMO_AA9"/>
    <property type="match status" value="1"/>
</dbReference>
<evidence type="ECO:0000256" key="3">
    <source>
        <dbReference type="ARBA" id="ARBA00022525"/>
    </source>
</evidence>
<feature type="signal peptide" evidence="6">
    <location>
        <begin position="1"/>
        <end position="19"/>
    </location>
</feature>
<evidence type="ECO:0000256" key="1">
    <source>
        <dbReference type="ARBA" id="ARBA00001973"/>
    </source>
</evidence>
<dbReference type="GO" id="GO:0005576">
    <property type="term" value="C:extracellular region"/>
    <property type="evidence" value="ECO:0007669"/>
    <property type="project" value="UniProtKB-SubCell"/>
</dbReference>
<keyword evidence="5" id="KW-0624">Polysaccharide degradation</keyword>
<dbReference type="EC" id="1.14.99.56" evidence="5"/>
<protein>
    <recommendedName>
        <fullName evidence="5">AA9 family lytic polysaccharide monooxygenase</fullName>
        <ecNumber evidence="5">1.14.99.56</ecNumber>
    </recommendedName>
    <alternativeName>
        <fullName evidence="5">Endo-beta-1,4-glucanase</fullName>
    </alternativeName>
    <alternativeName>
        <fullName evidence="5">Glycosyl hydrolase 61 family protein</fullName>
    </alternativeName>
</protein>
<dbReference type="InterPro" id="IPR049892">
    <property type="entry name" value="AA9"/>
</dbReference>
<keyword evidence="4 5" id="KW-1015">Disulfide bond</keyword>
<evidence type="ECO:0000256" key="4">
    <source>
        <dbReference type="ARBA" id="ARBA00023157"/>
    </source>
</evidence>
<evidence type="ECO:0000313" key="9">
    <source>
        <dbReference type="Proteomes" id="UP000224634"/>
    </source>
</evidence>
<comment type="function">
    <text evidence="5">Lytic polysaccharide monooxygenase (LMPO) that depolymerizes crystalline and amorphous polysaccharides via the oxidation of scissile alpha- or beta-(1-4)-glycosidic bonds, yielding C1 and/or C4 oxidation products. Catalysis by LPMOs requires the reduction of the active-site copper from Cu(II) to Cu(I) by a reducing agent and H(2)O(2) or O(2) as a cosubstrate.</text>
</comment>
<comment type="domain">
    <text evidence="5">Has a modular structure: an endo-beta-1,4-glucanase catalytic module at the N-terminus, a linker rich in serines and threonines, and a C-terminal carbohydrate-binding module (CBM).</text>
</comment>
<dbReference type="STRING" id="1447883.A0A2B7YVK0"/>
<keyword evidence="6" id="KW-0732">Signal</keyword>
<evidence type="ECO:0000256" key="6">
    <source>
        <dbReference type="SAM" id="SignalP"/>
    </source>
</evidence>
<comment type="caution">
    <text evidence="8">The sequence shown here is derived from an EMBL/GenBank/DDBJ whole genome shotgun (WGS) entry which is preliminary data.</text>
</comment>
<evidence type="ECO:0000256" key="2">
    <source>
        <dbReference type="ARBA" id="ARBA00004613"/>
    </source>
</evidence>
<evidence type="ECO:0000313" key="8">
    <source>
        <dbReference type="EMBL" id="PGH28114.1"/>
    </source>
</evidence>
<evidence type="ECO:0000256" key="5">
    <source>
        <dbReference type="RuleBase" id="RU368122"/>
    </source>
</evidence>
<reference evidence="8 9" key="1">
    <citation type="submission" date="2017-10" db="EMBL/GenBank/DDBJ databases">
        <title>Comparative genomics in systemic dimorphic fungi from Ajellomycetaceae.</title>
        <authorList>
            <person name="Munoz J.F."/>
            <person name="Mcewen J.G."/>
            <person name="Clay O.K."/>
            <person name="Cuomo C.A."/>
        </authorList>
    </citation>
    <scope>NUCLEOTIDE SEQUENCE [LARGE SCALE GENOMIC DNA]</scope>
    <source>
        <strain evidence="8 9">UAMH7299</strain>
    </source>
</reference>
<keyword evidence="5" id="KW-0136">Cellulose degradation</keyword>
<evidence type="ECO:0000259" key="7">
    <source>
        <dbReference type="Pfam" id="PF03443"/>
    </source>
</evidence>
<dbReference type="Proteomes" id="UP000224634">
    <property type="component" value="Unassembled WGS sequence"/>
</dbReference>
<organism evidence="8 9">
    <name type="scientific">Polytolypa hystricis (strain UAMH7299)</name>
    <dbReference type="NCBI Taxonomy" id="1447883"/>
    <lineage>
        <taxon>Eukaryota</taxon>
        <taxon>Fungi</taxon>
        <taxon>Dikarya</taxon>
        <taxon>Ascomycota</taxon>
        <taxon>Pezizomycotina</taxon>
        <taxon>Eurotiomycetes</taxon>
        <taxon>Eurotiomycetidae</taxon>
        <taxon>Onygenales</taxon>
        <taxon>Onygenales incertae sedis</taxon>
        <taxon>Polytolypa</taxon>
    </lineage>
</organism>
<sequence>MNLLYLIVSAALLVPGISAHGGVWNYSIAGEWQPGFFPYYPAEGQSSIQRHWENFQPILDVASPYLTCNEPGNYAERYANITAGSEIKAYFKAWPHDIGPIITWMAYCGAELDGCSSFNGSEGNHWFKIDQVGLESGTVLEGEWAQRILLAGNFTWNVTIPEDLMEGAYLIRHEIIALHVPYEAEFYPECAHLYVQGGGGEVPGEEYLTSIPGVYDADGEILIIANSPNIFADCDN</sequence>
<dbReference type="OrthoDB" id="4849160at2759"/>
<dbReference type="AlphaFoldDB" id="A0A2B7YVK0"/>
<dbReference type="InterPro" id="IPR005103">
    <property type="entry name" value="AA9_LPMO"/>
</dbReference>
<dbReference type="GO" id="GO:0030248">
    <property type="term" value="F:cellulose binding"/>
    <property type="evidence" value="ECO:0007669"/>
    <property type="project" value="UniProtKB-UniRule"/>
</dbReference>
<dbReference type="Gene3D" id="2.70.50.70">
    <property type="match status" value="1"/>
</dbReference>
<dbReference type="Pfam" id="PF03443">
    <property type="entry name" value="AA9"/>
    <property type="match status" value="1"/>
</dbReference>
<dbReference type="GO" id="GO:0008810">
    <property type="term" value="F:cellulase activity"/>
    <property type="evidence" value="ECO:0007669"/>
    <property type="project" value="UniProtKB-UniRule"/>
</dbReference>
<feature type="domain" description="Auxiliary Activity family 9 catalytic" evidence="7">
    <location>
        <begin position="20"/>
        <end position="222"/>
    </location>
</feature>
<accession>A0A2B7YVK0</accession>
<keyword evidence="5" id="KW-0119">Carbohydrate metabolism</keyword>
<name>A0A2B7YVK0_POLH7</name>
<comment type="catalytic activity">
    <reaction evidence="5">
        <text>[(1-&gt;4)-beta-D-glucosyl]n+m + reduced acceptor + O2 = 4-dehydro-beta-D-glucosyl-[(1-&gt;4)-beta-D-glucosyl]n-1 + [(1-&gt;4)-beta-D-glucosyl]m + acceptor + H2O.</text>
        <dbReference type="EC" id="1.14.99.56"/>
    </reaction>
</comment>
<dbReference type="GO" id="GO:0030245">
    <property type="term" value="P:cellulose catabolic process"/>
    <property type="evidence" value="ECO:0007669"/>
    <property type="project" value="UniProtKB-UniRule"/>
</dbReference>
<comment type="subcellular location">
    <subcellularLocation>
        <location evidence="2 5">Secreted</location>
    </subcellularLocation>
</comment>
<comment type="cofactor">
    <cofactor evidence="1">
        <name>Cu(2+)</name>
        <dbReference type="ChEBI" id="CHEBI:29036"/>
    </cofactor>
</comment>
<gene>
    <name evidence="8" type="ORF">AJ80_00003</name>
</gene>
<keyword evidence="9" id="KW-1185">Reference proteome</keyword>
<dbReference type="PANTHER" id="PTHR33353:SF19">
    <property type="entry name" value="GLYCOSYLHYDROLASE FAMILY 61-8 PROTEIN"/>
    <property type="match status" value="1"/>
</dbReference>
<feature type="chain" id="PRO_5013038652" description="AA9 family lytic polysaccharide monooxygenase" evidence="6">
    <location>
        <begin position="20"/>
        <end position="236"/>
    </location>
</feature>
<keyword evidence="3 5" id="KW-0964">Secreted</keyword>
<proteinExistence type="predicted"/>
<dbReference type="PANTHER" id="PTHR33353">
    <property type="entry name" value="PUTATIVE (AFU_ORTHOLOGUE AFUA_1G12560)-RELATED"/>
    <property type="match status" value="1"/>
</dbReference>